<proteinExistence type="predicted"/>
<dbReference type="GO" id="GO:0036158">
    <property type="term" value="P:outer dynein arm assembly"/>
    <property type="evidence" value="ECO:0007669"/>
    <property type="project" value="TreeGrafter"/>
</dbReference>
<sequence length="490" mass="57218">KEKKSLKEKHKDISIRLSLIMSPRYLKMDKRNCKELQHLLQSKCQYDSLIRDRKFLLADLDKELLELEKKVVKQNQIATKVKQANCSKQLQKQTEILELRLNTITVRFGTTLATNNGLRQQIESLHIQKAVLDQWYWKLHKELDQQSRRLTTDVEESAQAYKQWMDGLARISAVKEMRRKELFQYNIELQRRNRALEHNSKVKNFMIIKSTDRSELEERAKKRKALKAARRAKRNQGESLENLEVAYMRMLELAENGNIDQMLENFIKREQKDFSCFNYATEMNIEMEKMQRRAKDLQRRIIALTVDKDYAKSSSLCVLQELEQTLMEAAEELRWYEEACKKSNRSLERLQSGIEGLFKVINYDNPTLMKYLEETERITDQNLLHFFGPLEQKTKELVLMESELSRTLAGGSQPVEPPANPLLDGTKLLRTMDCAQLRPPPPTLDGITDGVDTFEVPLEHGQLLQLVLQSWKAEESNTVDGKKGRSSVKL</sequence>
<reference evidence="4 5" key="1">
    <citation type="submission" date="2020-02" db="EMBL/GenBank/DDBJ databases">
        <title>Bird 10,000 Genomes (B10K) Project - Family phase.</title>
        <authorList>
            <person name="Zhang G."/>
        </authorList>
    </citation>
    <scope>NUCLEOTIDE SEQUENCE [LARGE SCALE GENOMIC DNA]</scope>
    <source>
        <strain evidence="4">B10K-DU-017-21</strain>
    </source>
</reference>
<keyword evidence="1 2" id="KW-0175">Coiled coil</keyword>
<dbReference type="PANTHER" id="PTHR21694">
    <property type="entry name" value="COILED-COIL DOMAIN-CONTAINING PROTEIN 63"/>
    <property type="match status" value="1"/>
</dbReference>
<dbReference type="EMBL" id="WBNK01000958">
    <property type="protein sequence ID" value="NXX96086.1"/>
    <property type="molecule type" value="Genomic_DNA"/>
</dbReference>
<dbReference type="PANTHER" id="PTHR21694:SF18">
    <property type="entry name" value="COILED-COIL DOMAIN-CONTAINING PROTEIN 63"/>
    <property type="match status" value="1"/>
</dbReference>
<accession>A0A852M181</accession>
<evidence type="ECO:0000256" key="1">
    <source>
        <dbReference type="ARBA" id="ARBA00023054"/>
    </source>
</evidence>
<dbReference type="GO" id="GO:0003341">
    <property type="term" value="P:cilium movement"/>
    <property type="evidence" value="ECO:0007669"/>
    <property type="project" value="TreeGrafter"/>
</dbReference>
<evidence type="ECO:0000313" key="5">
    <source>
        <dbReference type="Proteomes" id="UP000632886"/>
    </source>
</evidence>
<dbReference type="AlphaFoldDB" id="A0A852M181"/>
<feature type="domain" description="ODAD1 central coiled coil region" evidence="3">
    <location>
        <begin position="91"/>
        <end position="373"/>
    </location>
</feature>
<evidence type="ECO:0000259" key="3">
    <source>
        <dbReference type="Pfam" id="PF21773"/>
    </source>
</evidence>
<feature type="non-terminal residue" evidence="4">
    <location>
        <position position="1"/>
    </location>
</feature>
<comment type="caution">
    <text evidence="4">The sequence shown here is derived from an EMBL/GenBank/DDBJ whole genome shotgun (WGS) entry which is preliminary data.</text>
</comment>
<feature type="coiled-coil region" evidence="2">
    <location>
        <begin position="280"/>
        <end position="339"/>
    </location>
</feature>
<dbReference type="GO" id="GO:0005930">
    <property type="term" value="C:axoneme"/>
    <property type="evidence" value="ECO:0007669"/>
    <property type="project" value="TreeGrafter"/>
</dbReference>
<dbReference type="Proteomes" id="UP000632886">
    <property type="component" value="Unassembled WGS sequence"/>
</dbReference>
<protein>
    <submittedName>
        <fullName evidence="4">CCD63 protein</fullName>
    </submittedName>
</protein>
<keyword evidence="5" id="KW-1185">Reference proteome</keyword>
<gene>
    <name evidence="4" type="primary">Ccdc63</name>
    <name evidence="4" type="ORF">CENBEN_R05363</name>
</gene>
<name>A0A852M181_9AVES</name>
<dbReference type="Pfam" id="PF21773">
    <property type="entry name" value="ODAD1_CC"/>
    <property type="match status" value="1"/>
</dbReference>
<dbReference type="InterPro" id="IPR051876">
    <property type="entry name" value="ODA-DC/CCD"/>
</dbReference>
<organism evidence="4 5">
    <name type="scientific">Centropus bengalensis</name>
    <name type="common">lesser coucal</name>
    <dbReference type="NCBI Taxonomy" id="1463675"/>
    <lineage>
        <taxon>Eukaryota</taxon>
        <taxon>Metazoa</taxon>
        <taxon>Chordata</taxon>
        <taxon>Craniata</taxon>
        <taxon>Vertebrata</taxon>
        <taxon>Euteleostomi</taxon>
        <taxon>Archelosauria</taxon>
        <taxon>Archosauria</taxon>
        <taxon>Dinosauria</taxon>
        <taxon>Saurischia</taxon>
        <taxon>Theropoda</taxon>
        <taxon>Coelurosauria</taxon>
        <taxon>Aves</taxon>
        <taxon>Neognathae</taxon>
        <taxon>Neoaves</taxon>
        <taxon>Otidimorphae</taxon>
        <taxon>Cuculiformes</taxon>
        <taxon>Centropidae</taxon>
        <taxon>Centropus</taxon>
    </lineage>
</organism>
<dbReference type="InterPro" id="IPR049258">
    <property type="entry name" value="ODAD1_CC"/>
</dbReference>
<feature type="non-terminal residue" evidence="4">
    <location>
        <position position="490"/>
    </location>
</feature>
<evidence type="ECO:0000256" key="2">
    <source>
        <dbReference type="SAM" id="Coils"/>
    </source>
</evidence>
<evidence type="ECO:0000313" key="4">
    <source>
        <dbReference type="EMBL" id="NXX96086.1"/>
    </source>
</evidence>